<gene>
    <name evidence="3" type="ORF">ACFYTF_09155</name>
</gene>
<dbReference type="Proteomes" id="UP001601444">
    <property type="component" value="Unassembled WGS sequence"/>
</dbReference>
<organism evidence="3 4">
    <name type="scientific">Nocardia thailandica</name>
    <dbReference type="NCBI Taxonomy" id="257275"/>
    <lineage>
        <taxon>Bacteria</taxon>
        <taxon>Bacillati</taxon>
        <taxon>Actinomycetota</taxon>
        <taxon>Actinomycetes</taxon>
        <taxon>Mycobacteriales</taxon>
        <taxon>Nocardiaceae</taxon>
        <taxon>Nocardia</taxon>
    </lineage>
</organism>
<evidence type="ECO:0000313" key="4">
    <source>
        <dbReference type="Proteomes" id="UP001601444"/>
    </source>
</evidence>
<protein>
    <submittedName>
        <fullName evidence="3">Uncharacterized protein</fullName>
    </submittedName>
</protein>
<proteinExistence type="predicted"/>
<accession>A0ABW6PKR4</accession>
<evidence type="ECO:0000259" key="2">
    <source>
        <dbReference type="Pfam" id="PF24092"/>
    </source>
</evidence>
<dbReference type="PROSITE" id="PS51257">
    <property type="entry name" value="PROKAR_LIPOPROTEIN"/>
    <property type="match status" value="1"/>
</dbReference>
<evidence type="ECO:0000259" key="1">
    <source>
        <dbReference type="Pfam" id="PF24088"/>
    </source>
</evidence>
<dbReference type="InterPro" id="IPR055797">
    <property type="entry name" value="DUF7373"/>
</dbReference>
<dbReference type="InterPro" id="IPR056463">
    <property type="entry name" value="DUF7373_C"/>
</dbReference>
<keyword evidence="4" id="KW-1185">Reference proteome</keyword>
<comment type="caution">
    <text evidence="3">The sequence shown here is derived from an EMBL/GenBank/DDBJ whole genome shotgun (WGS) entry which is preliminary data.</text>
</comment>
<dbReference type="Pfam" id="PF24092">
    <property type="entry name" value="DUF7373_C"/>
    <property type="match status" value="1"/>
</dbReference>
<evidence type="ECO:0000313" key="3">
    <source>
        <dbReference type="EMBL" id="MFF0542995.1"/>
    </source>
</evidence>
<feature type="domain" description="DUF7373" evidence="2">
    <location>
        <begin position="321"/>
        <end position="419"/>
    </location>
</feature>
<dbReference type="RefSeq" id="WP_387699701.1">
    <property type="nucleotide sequence ID" value="NZ_JBIAMX010000004.1"/>
</dbReference>
<dbReference type="Pfam" id="PF24088">
    <property type="entry name" value="DUF7373"/>
    <property type="match status" value="1"/>
</dbReference>
<reference evidence="3 4" key="1">
    <citation type="submission" date="2024-10" db="EMBL/GenBank/DDBJ databases">
        <title>The Natural Products Discovery Center: Release of the First 8490 Sequenced Strains for Exploring Actinobacteria Biosynthetic Diversity.</title>
        <authorList>
            <person name="Kalkreuter E."/>
            <person name="Kautsar S.A."/>
            <person name="Yang D."/>
            <person name="Bader C.D."/>
            <person name="Teijaro C.N."/>
            <person name="Fluegel L."/>
            <person name="Davis C.M."/>
            <person name="Simpson J.R."/>
            <person name="Lauterbach L."/>
            <person name="Steele A.D."/>
            <person name="Gui C."/>
            <person name="Meng S."/>
            <person name="Li G."/>
            <person name="Viehrig K."/>
            <person name="Ye F."/>
            <person name="Su P."/>
            <person name="Kiefer A.F."/>
            <person name="Nichols A."/>
            <person name="Cepeda A.J."/>
            <person name="Yan W."/>
            <person name="Fan B."/>
            <person name="Jiang Y."/>
            <person name="Adhikari A."/>
            <person name="Zheng C.-J."/>
            <person name="Schuster L."/>
            <person name="Cowan T.M."/>
            <person name="Smanski M.J."/>
            <person name="Chevrette M.G."/>
            <person name="De Carvalho L.P.S."/>
            <person name="Shen B."/>
        </authorList>
    </citation>
    <scope>NUCLEOTIDE SEQUENCE [LARGE SCALE GENOMIC DNA]</scope>
    <source>
        <strain evidence="3 4">NPDC004045</strain>
    </source>
</reference>
<dbReference type="EMBL" id="JBIAMX010000004">
    <property type="protein sequence ID" value="MFF0542995.1"/>
    <property type="molecule type" value="Genomic_DNA"/>
</dbReference>
<name>A0ABW6PKR4_9NOCA</name>
<sequence>MRRSDGRTTAPRGGRIRAVVVAAAALGVLLSGCVRAGVPHPQHLDPSTLDVGANSIDPLTPPAGTEQDGRVLESVRMGEAIIDPAEVDPTLTRDVANRTAPVPSPVKAAGILAEPVREVLESHGMLAGYVVSGTDVENRDSTLPAPGSARLLSVLLLRFPDAQAAQLAARQMDATDAAVSPDNVAVRLAEYPAAFAHWRPGVPTMAATIADGPFVVSVLAGHTAADQALLAGTVRAAVDRQLPRLRAFVPTARDRIADLPLDQDGMIARLIPYGAGHWPRPSVVAMDSGPLAGWSASLRISGIVLGPRATRLLKNLELPDTIERIAMNGYNRLERYPDAVAARRAFLAAQADFPEPQRAAATPAGVPDVYCRTGVAVQPQLPIQVRCQVLYGRYVASVVGLNLTDAQQRSAAQYAVLVRGA</sequence>
<feature type="domain" description="DUF7373" evidence="1">
    <location>
        <begin position="61"/>
        <end position="261"/>
    </location>
</feature>